<protein>
    <submittedName>
        <fullName evidence="5">SGNH hydrolase domain-containing protein</fullName>
    </submittedName>
</protein>
<gene>
    <name evidence="5" type="ORF">GCM10009682_09510</name>
</gene>
<dbReference type="RefSeq" id="WP_344126613.1">
    <property type="nucleotide sequence ID" value="NZ_BAAALT010000020.1"/>
</dbReference>
<organism evidence="5 6">
    <name type="scientific">Luedemannella flava</name>
    <dbReference type="NCBI Taxonomy" id="349316"/>
    <lineage>
        <taxon>Bacteria</taxon>
        <taxon>Bacillati</taxon>
        <taxon>Actinomycetota</taxon>
        <taxon>Actinomycetes</taxon>
        <taxon>Micromonosporales</taxon>
        <taxon>Micromonosporaceae</taxon>
        <taxon>Luedemannella</taxon>
    </lineage>
</organism>
<dbReference type="Pfam" id="PF19040">
    <property type="entry name" value="SGNH"/>
    <property type="match status" value="1"/>
</dbReference>
<feature type="transmembrane region" description="Helical" evidence="2">
    <location>
        <begin position="146"/>
        <end position="163"/>
    </location>
</feature>
<dbReference type="Pfam" id="PF01757">
    <property type="entry name" value="Acyl_transf_3"/>
    <property type="match status" value="1"/>
</dbReference>
<feature type="transmembrane region" description="Helical" evidence="2">
    <location>
        <begin position="374"/>
        <end position="393"/>
    </location>
</feature>
<comment type="caution">
    <text evidence="5">The sequence shown here is derived from an EMBL/GenBank/DDBJ whole genome shotgun (WGS) entry which is preliminary data.</text>
</comment>
<feature type="domain" description="Acyltransferase 3" evidence="3">
    <location>
        <begin position="9"/>
        <end position="349"/>
    </location>
</feature>
<keyword evidence="5" id="KW-0378">Hydrolase</keyword>
<dbReference type="EMBL" id="BAAALT010000020">
    <property type="protein sequence ID" value="GAA1789612.1"/>
    <property type="molecule type" value="Genomic_DNA"/>
</dbReference>
<keyword evidence="6" id="KW-1185">Reference proteome</keyword>
<dbReference type="PANTHER" id="PTHR23028">
    <property type="entry name" value="ACETYLTRANSFERASE"/>
    <property type="match status" value="1"/>
</dbReference>
<evidence type="ECO:0000259" key="3">
    <source>
        <dbReference type="Pfam" id="PF01757"/>
    </source>
</evidence>
<sequence>MTRDFRPDIAGLRGVAVALVLLWHAGVPLAPGGFVGVDVFFVISGFLITGLLVAELDRTGRIDLVAFYARRSRRLLPAAGVVLLATLALGWWCLPATRWSDTAGDVIAAAAYVVNWRLADQAGDYLAQDQPPSILQHYWSLAVEEQFYLIWPVLLVLVGALVARRRASARRHAREPGSRVPRAWLLGAVAAVGVPSSLWSAYLTDAEPERAYFVTTTRLWELALGGALALGAARLSRLPRRVAAWLGWAGLAAIGAALVGFDRETSFPGWSAALPVLGAALVIAAGPAAGRAGPARVLDTGVLRALGAISYSLYLWHWPLLVAAEARYGELSALAGLVVVTASVVPAALTYHLVENPFRYSRHLVRVPARALRLGALSAGVPVLVAVVLLTTVPSVAGNAPGSAPGAAVLRPQPRDDPAGSPADRATVVVPDPAVASGDMPASYRKGCHAGTYGKLTTCEFGDPAGRLTVAVTGDSHMAQWLPAIEPVATELGWRGRMYTKSSCPLLDAEIVKQSARQVTSCLDWNRDLRALLSGPHRPDVLITSSAQYHVRLPGGGTSGRNDAAVVDALRRTWRSFVDAGTRVVVLRDTPYPARHIADCVAANRTRLTRCAFPRSAALTGTGEAQEEAARDLPGVTLIDLNDAICPTERCAAVIGGVLVYRDKSHLTATYAASLRPRLKDALSAAFARSRP</sequence>
<accession>A0ABN2LIM0</accession>
<proteinExistence type="predicted"/>
<dbReference type="PANTHER" id="PTHR23028:SF53">
    <property type="entry name" value="ACYL_TRANSF_3 DOMAIN-CONTAINING PROTEIN"/>
    <property type="match status" value="1"/>
</dbReference>
<dbReference type="InterPro" id="IPR002656">
    <property type="entry name" value="Acyl_transf_3_dom"/>
</dbReference>
<feature type="transmembrane region" description="Helical" evidence="2">
    <location>
        <begin position="242"/>
        <end position="261"/>
    </location>
</feature>
<evidence type="ECO:0000313" key="6">
    <source>
        <dbReference type="Proteomes" id="UP001500218"/>
    </source>
</evidence>
<feature type="transmembrane region" description="Helical" evidence="2">
    <location>
        <begin position="210"/>
        <end position="230"/>
    </location>
</feature>
<dbReference type="InterPro" id="IPR043968">
    <property type="entry name" value="SGNH"/>
</dbReference>
<feature type="transmembrane region" description="Helical" evidence="2">
    <location>
        <begin position="301"/>
        <end position="319"/>
    </location>
</feature>
<evidence type="ECO:0000313" key="5">
    <source>
        <dbReference type="EMBL" id="GAA1789612.1"/>
    </source>
</evidence>
<name>A0ABN2LIM0_9ACTN</name>
<keyword evidence="2" id="KW-0812">Transmembrane</keyword>
<evidence type="ECO:0000256" key="1">
    <source>
        <dbReference type="SAM" id="MobiDB-lite"/>
    </source>
</evidence>
<keyword evidence="2" id="KW-0472">Membrane</keyword>
<feature type="transmembrane region" description="Helical" evidence="2">
    <location>
        <begin position="9"/>
        <end position="27"/>
    </location>
</feature>
<feature type="transmembrane region" description="Helical" evidence="2">
    <location>
        <begin position="331"/>
        <end position="354"/>
    </location>
</feature>
<feature type="transmembrane region" description="Helical" evidence="2">
    <location>
        <begin position="267"/>
        <end position="289"/>
    </location>
</feature>
<dbReference type="InterPro" id="IPR050879">
    <property type="entry name" value="Acyltransferase_3"/>
</dbReference>
<keyword evidence="2" id="KW-1133">Transmembrane helix</keyword>
<evidence type="ECO:0000259" key="4">
    <source>
        <dbReference type="Pfam" id="PF19040"/>
    </source>
</evidence>
<feature type="transmembrane region" description="Helical" evidence="2">
    <location>
        <begin position="75"/>
        <end position="92"/>
    </location>
</feature>
<feature type="transmembrane region" description="Helical" evidence="2">
    <location>
        <begin position="33"/>
        <end position="54"/>
    </location>
</feature>
<evidence type="ECO:0000256" key="2">
    <source>
        <dbReference type="SAM" id="Phobius"/>
    </source>
</evidence>
<feature type="transmembrane region" description="Helical" evidence="2">
    <location>
        <begin position="183"/>
        <end position="204"/>
    </location>
</feature>
<dbReference type="Proteomes" id="UP001500218">
    <property type="component" value="Unassembled WGS sequence"/>
</dbReference>
<reference evidence="6" key="1">
    <citation type="journal article" date="2019" name="Int. J. Syst. Evol. Microbiol.">
        <title>The Global Catalogue of Microorganisms (GCM) 10K type strain sequencing project: providing services to taxonomists for standard genome sequencing and annotation.</title>
        <authorList>
            <consortium name="The Broad Institute Genomics Platform"/>
            <consortium name="The Broad Institute Genome Sequencing Center for Infectious Disease"/>
            <person name="Wu L."/>
            <person name="Ma J."/>
        </authorList>
    </citation>
    <scope>NUCLEOTIDE SEQUENCE [LARGE SCALE GENOMIC DNA]</scope>
    <source>
        <strain evidence="6">JCM 13250</strain>
    </source>
</reference>
<feature type="domain" description="SGNH" evidence="4">
    <location>
        <begin position="448"/>
        <end position="680"/>
    </location>
</feature>
<dbReference type="GO" id="GO:0016787">
    <property type="term" value="F:hydrolase activity"/>
    <property type="evidence" value="ECO:0007669"/>
    <property type="project" value="UniProtKB-KW"/>
</dbReference>
<feature type="region of interest" description="Disordered" evidence="1">
    <location>
        <begin position="401"/>
        <end position="426"/>
    </location>
</feature>